<name>A0A8S5RPW2_9VIRU</name>
<organism evidence="1">
    <name type="scientific">virus sp. ctrcb4</name>
    <dbReference type="NCBI Taxonomy" id="2825824"/>
    <lineage>
        <taxon>Viruses</taxon>
    </lineage>
</organism>
<evidence type="ECO:0000313" key="1">
    <source>
        <dbReference type="EMBL" id="DAE33194.1"/>
    </source>
</evidence>
<protein>
    <submittedName>
        <fullName evidence="1">Uncharacterized protein</fullName>
    </submittedName>
</protein>
<sequence length="47" mass="5390">MCPHMMYKVLPDKIECENYMKLLKETAETAVEGTLEIVEMESAKAKI</sequence>
<reference evidence="1" key="1">
    <citation type="journal article" date="2021" name="Proc. Natl. Acad. Sci. U.S.A.">
        <title>A Catalog of Tens of Thousands of Viruses from Human Metagenomes Reveals Hidden Associations with Chronic Diseases.</title>
        <authorList>
            <person name="Tisza M.J."/>
            <person name="Buck C.B."/>
        </authorList>
    </citation>
    <scope>NUCLEOTIDE SEQUENCE</scope>
    <source>
        <strain evidence="1">Ctrcb4</strain>
    </source>
</reference>
<proteinExistence type="predicted"/>
<accession>A0A8S5RPW2</accession>
<dbReference type="EMBL" id="BK059132">
    <property type="protein sequence ID" value="DAE33194.1"/>
    <property type="molecule type" value="Genomic_DNA"/>
</dbReference>